<feature type="transmembrane region" description="Helical" evidence="6">
    <location>
        <begin position="128"/>
        <end position="149"/>
    </location>
</feature>
<keyword evidence="8" id="KW-1185">Reference proteome</keyword>
<evidence type="ECO:0000256" key="3">
    <source>
        <dbReference type="ARBA" id="ARBA00022692"/>
    </source>
</evidence>
<name>A0A5S9N7W3_9HYPH</name>
<evidence type="ECO:0000313" key="8">
    <source>
        <dbReference type="Proteomes" id="UP000433050"/>
    </source>
</evidence>
<feature type="transmembrane region" description="Helical" evidence="6">
    <location>
        <begin position="182"/>
        <end position="201"/>
    </location>
</feature>
<evidence type="ECO:0000256" key="4">
    <source>
        <dbReference type="ARBA" id="ARBA00022989"/>
    </source>
</evidence>
<evidence type="ECO:0000256" key="2">
    <source>
        <dbReference type="ARBA" id="ARBA00022475"/>
    </source>
</evidence>
<evidence type="ECO:0000313" key="7">
    <source>
        <dbReference type="EMBL" id="CAA0085671.1"/>
    </source>
</evidence>
<dbReference type="Proteomes" id="UP000433050">
    <property type="component" value="Unassembled WGS sequence"/>
</dbReference>
<feature type="transmembrane region" description="Helical" evidence="6">
    <location>
        <begin position="24"/>
        <end position="41"/>
    </location>
</feature>
<dbReference type="GO" id="GO:0005886">
    <property type="term" value="C:plasma membrane"/>
    <property type="evidence" value="ECO:0007669"/>
    <property type="project" value="UniProtKB-SubCell"/>
</dbReference>
<dbReference type="InterPro" id="IPR001851">
    <property type="entry name" value="ABC_transp_permease"/>
</dbReference>
<dbReference type="GO" id="GO:0015658">
    <property type="term" value="F:branched-chain amino acid transmembrane transporter activity"/>
    <property type="evidence" value="ECO:0007669"/>
    <property type="project" value="InterPro"/>
</dbReference>
<dbReference type="EMBL" id="CACSAS010000001">
    <property type="protein sequence ID" value="CAA0085671.1"/>
    <property type="molecule type" value="Genomic_DNA"/>
</dbReference>
<feature type="transmembrane region" description="Helical" evidence="6">
    <location>
        <begin position="72"/>
        <end position="91"/>
    </location>
</feature>
<dbReference type="CDD" id="cd06581">
    <property type="entry name" value="TM_PBP1_LivM_like"/>
    <property type="match status" value="1"/>
</dbReference>
<organism evidence="7 8">
    <name type="scientific">Starkeya nomas</name>
    <dbReference type="NCBI Taxonomy" id="2666134"/>
    <lineage>
        <taxon>Bacteria</taxon>
        <taxon>Pseudomonadati</taxon>
        <taxon>Pseudomonadota</taxon>
        <taxon>Alphaproteobacteria</taxon>
        <taxon>Hyphomicrobiales</taxon>
        <taxon>Xanthobacteraceae</taxon>
        <taxon>Starkeya</taxon>
    </lineage>
</organism>
<dbReference type="Pfam" id="PF02653">
    <property type="entry name" value="BPD_transp_2"/>
    <property type="match status" value="1"/>
</dbReference>
<dbReference type="PANTHER" id="PTHR30482">
    <property type="entry name" value="HIGH-AFFINITY BRANCHED-CHAIN AMINO ACID TRANSPORT SYSTEM PERMEASE"/>
    <property type="match status" value="1"/>
</dbReference>
<dbReference type="AlphaFoldDB" id="A0A5S9N7W3"/>
<dbReference type="RefSeq" id="WP_159597502.1">
    <property type="nucleotide sequence ID" value="NZ_CACSAS010000001.1"/>
</dbReference>
<dbReference type="InterPro" id="IPR043428">
    <property type="entry name" value="LivM-like"/>
</dbReference>
<feature type="transmembrane region" description="Helical" evidence="6">
    <location>
        <begin position="231"/>
        <end position="255"/>
    </location>
</feature>
<keyword evidence="2" id="KW-1003">Cell membrane</keyword>
<feature type="transmembrane region" description="Helical" evidence="6">
    <location>
        <begin position="267"/>
        <end position="293"/>
    </location>
</feature>
<protein>
    <recommendedName>
        <fullName evidence="9">High-affinity branched-chain amino acid transport system permease protein LivH</fullName>
    </recommendedName>
</protein>
<comment type="subcellular location">
    <subcellularLocation>
        <location evidence="1">Cell membrane</location>
        <topology evidence="1">Multi-pass membrane protein</topology>
    </subcellularLocation>
</comment>
<gene>
    <name evidence="7" type="ORF">STARVERO_00054</name>
</gene>
<proteinExistence type="predicted"/>
<feature type="transmembrane region" description="Helical" evidence="6">
    <location>
        <begin position="305"/>
        <end position="331"/>
    </location>
</feature>
<evidence type="ECO:0000256" key="6">
    <source>
        <dbReference type="SAM" id="Phobius"/>
    </source>
</evidence>
<evidence type="ECO:0008006" key="9">
    <source>
        <dbReference type="Google" id="ProtNLM"/>
    </source>
</evidence>
<feature type="transmembrane region" description="Helical" evidence="6">
    <location>
        <begin position="97"/>
        <end position="121"/>
    </location>
</feature>
<evidence type="ECO:0000256" key="1">
    <source>
        <dbReference type="ARBA" id="ARBA00004651"/>
    </source>
</evidence>
<evidence type="ECO:0000256" key="5">
    <source>
        <dbReference type="ARBA" id="ARBA00023136"/>
    </source>
</evidence>
<sequence>MSAPHIVESTALARPAAEASRASGLWAFLVIVAAMAALPFFASTYTLTLMVPFFALAIALLGFNLLFGYTGLLSFGHAMFLGIGAYSAAVMTSKLGILSFELILLVSIAASVIIAVPVGFLCVRYTRIFFGMLTLAFGMLFHSVLYKFYGITGGDQGMRVLRPLLFGMEFEGGKTAFLTGPFYYYALGLLTALGLLMWRIVRSPFGLHLQAIRENAQKASYLGVEVTRMRLSAYVISGVYGGIGGAILAITIGLADPEIVYWTQSGNLVFMAVLGGSGAFIGPVVGSLAFVLLQDMVMSVTQYWRFVMGAVLILLVVFFPGGLSGIAGGLFTRFKRGS</sequence>
<feature type="transmembrane region" description="Helical" evidence="6">
    <location>
        <begin position="47"/>
        <end position="67"/>
    </location>
</feature>
<reference evidence="7 8" key="1">
    <citation type="submission" date="2019-12" db="EMBL/GenBank/DDBJ databases">
        <authorList>
            <person name="Reyes-Prieto M."/>
        </authorList>
    </citation>
    <scope>NUCLEOTIDE SEQUENCE [LARGE SCALE GENOMIC DNA]</scope>
    <source>
        <strain evidence="7">HF14-78462</strain>
    </source>
</reference>
<keyword evidence="5 6" id="KW-0472">Membrane</keyword>
<accession>A0A5S9N7W3</accession>
<keyword evidence="4 6" id="KW-1133">Transmembrane helix</keyword>
<dbReference type="PANTHER" id="PTHR30482:SF17">
    <property type="entry name" value="ABC TRANSPORTER ATP-BINDING PROTEIN"/>
    <property type="match status" value="1"/>
</dbReference>
<keyword evidence="3 6" id="KW-0812">Transmembrane</keyword>